<proteinExistence type="predicted"/>
<name>A0A485P6J5_LYNPA</name>
<dbReference type="EMBL" id="CAAGRJ010031566">
    <property type="protein sequence ID" value="VFV42151.1"/>
    <property type="molecule type" value="Genomic_DNA"/>
</dbReference>
<dbReference type="GO" id="GO:0005840">
    <property type="term" value="C:ribosome"/>
    <property type="evidence" value="ECO:0007669"/>
    <property type="project" value="UniProtKB-KW"/>
</dbReference>
<evidence type="ECO:0000313" key="3">
    <source>
        <dbReference type="Proteomes" id="UP000386466"/>
    </source>
</evidence>
<protein>
    <submittedName>
        <fullName evidence="2">40s ribosomal protein s23</fullName>
    </submittedName>
</protein>
<feature type="region of interest" description="Disordered" evidence="1">
    <location>
        <begin position="1"/>
        <end position="21"/>
    </location>
</feature>
<dbReference type="Proteomes" id="UP000386466">
    <property type="component" value="Unassembled WGS sequence"/>
</dbReference>
<keyword evidence="3" id="KW-1185">Reference proteome</keyword>
<reference evidence="2 3" key="1">
    <citation type="submission" date="2019-01" db="EMBL/GenBank/DDBJ databases">
        <authorList>
            <person name="Alioto T."/>
            <person name="Alioto T."/>
        </authorList>
    </citation>
    <scope>NUCLEOTIDE SEQUENCE [LARGE SCALE GENOMIC DNA]</scope>
</reference>
<sequence length="95" mass="10681">MGKCRGLHTAGKIHGHQRDRKCQDQQYKKAHLCTALKANPFGGASHAKGIEKAPLFKRERCMYKADAEFLINNSQESSKQPVALLLLEPKEVELH</sequence>
<keyword evidence="2" id="KW-0687">Ribonucleoprotein</keyword>
<keyword evidence="2" id="KW-0689">Ribosomal protein</keyword>
<evidence type="ECO:0000256" key="1">
    <source>
        <dbReference type="SAM" id="MobiDB-lite"/>
    </source>
</evidence>
<evidence type="ECO:0000313" key="2">
    <source>
        <dbReference type="EMBL" id="VFV42151.1"/>
    </source>
</evidence>
<dbReference type="AlphaFoldDB" id="A0A485P6J5"/>
<organism evidence="2 3">
    <name type="scientific">Lynx pardinus</name>
    <name type="common">Iberian lynx</name>
    <name type="synonym">Felis pardina</name>
    <dbReference type="NCBI Taxonomy" id="191816"/>
    <lineage>
        <taxon>Eukaryota</taxon>
        <taxon>Metazoa</taxon>
        <taxon>Chordata</taxon>
        <taxon>Craniata</taxon>
        <taxon>Vertebrata</taxon>
        <taxon>Euteleostomi</taxon>
        <taxon>Mammalia</taxon>
        <taxon>Eutheria</taxon>
        <taxon>Laurasiatheria</taxon>
        <taxon>Carnivora</taxon>
        <taxon>Feliformia</taxon>
        <taxon>Felidae</taxon>
        <taxon>Felinae</taxon>
        <taxon>Lynx</taxon>
    </lineage>
</organism>
<accession>A0A485P6J5</accession>
<feature type="non-terminal residue" evidence="2">
    <location>
        <position position="95"/>
    </location>
</feature>
<gene>
    <name evidence="2" type="ORF">LYPA_23C001291</name>
</gene>